<comment type="caution">
    <text evidence="3">The sequence shown here is derived from an EMBL/GenBank/DDBJ whole genome shotgun (WGS) entry which is preliminary data.</text>
</comment>
<name>A0AAN6YAX1_9PEZI</name>
<evidence type="ECO:0000256" key="2">
    <source>
        <dbReference type="SAM" id="Phobius"/>
    </source>
</evidence>
<proteinExistence type="predicted"/>
<gene>
    <name evidence="3" type="ORF">QBC37DRAFT_112929</name>
</gene>
<evidence type="ECO:0000313" key="3">
    <source>
        <dbReference type="EMBL" id="KAK4215928.1"/>
    </source>
</evidence>
<accession>A0AAN6YAX1</accession>
<dbReference type="AlphaFoldDB" id="A0AAN6YAX1"/>
<keyword evidence="4" id="KW-1185">Reference proteome</keyword>
<feature type="transmembrane region" description="Helical" evidence="2">
    <location>
        <begin position="12"/>
        <end position="37"/>
    </location>
</feature>
<dbReference type="EMBL" id="MU858074">
    <property type="protein sequence ID" value="KAK4215928.1"/>
    <property type="molecule type" value="Genomic_DNA"/>
</dbReference>
<sequence length="74" mass="8699">MDLWVYGAMEPWIMFTFSLLYTLWLWTCSGCPLLFFCSTFDQEIYLRMYGHDHLGSGVQRLGDGSTLSRESKCW</sequence>
<dbReference type="Proteomes" id="UP001301769">
    <property type="component" value="Unassembled WGS sequence"/>
</dbReference>
<reference evidence="3" key="2">
    <citation type="submission" date="2023-05" db="EMBL/GenBank/DDBJ databases">
        <authorList>
            <consortium name="Lawrence Berkeley National Laboratory"/>
            <person name="Steindorff A."/>
            <person name="Hensen N."/>
            <person name="Bonometti L."/>
            <person name="Westerberg I."/>
            <person name="Brannstrom I.O."/>
            <person name="Guillou S."/>
            <person name="Cros-Aarteil S."/>
            <person name="Calhoun S."/>
            <person name="Haridas S."/>
            <person name="Kuo A."/>
            <person name="Mondo S."/>
            <person name="Pangilinan J."/>
            <person name="Riley R."/>
            <person name="Labutti K."/>
            <person name="Andreopoulos B."/>
            <person name="Lipzen A."/>
            <person name="Chen C."/>
            <person name="Yanf M."/>
            <person name="Daum C."/>
            <person name="Ng V."/>
            <person name="Clum A."/>
            <person name="Ohm R."/>
            <person name="Martin F."/>
            <person name="Silar P."/>
            <person name="Natvig D."/>
            <person name="Lalanne C."/>
            <person name="Gautier V."/>
            <person name="Ament-Velasquez S.L."/>
            <person name="Kruys A."/>
            <person name="Hutchinson M.I."/>
            <person name="Powell A.J."/>
            <person name="Barry K."/>
            <person name="Miller A.N."/>
            <person name="Grigoriev I.V."/>
            <person name="Debuchy R."/>
            <person name="Gladieux P."/>
            <person name="Thoren M.H."/>
            <person name="Johannesson H."/>
        </authorList>
    </citation>
    <scope>NUCLEOTIDE SEQUENCE</scope>
    <source>
        <strain evidence="3">PSN293</strain>
    </source>
</reference>
<evidence type="ECO:0000313" key="4">
    <source>
        <dbReference type="Proteomes" id="UP001301769"/>
    </source>
</evidence>
<feature type="region of interest" description="Disordered" evidence="1">
    <location>
        <begin position="55"/>
        <end position="74"/>
    </location>
</feature>
<keyword evidence="2" id="KW-1133">Transmembrane helix</keyword>
<keyword evidence="2" id="KW-0812">Transmembrane</keyword>
<protein>
    <submittedName>
        <fullName evidence="3">Uncharacterized protein</fullName>
    </submittedName>
</protein>
<evidence type="ECO:0000256" key="1">
    <source>
        <dbReference type="SAM" id="MobiDB-lite"/>
    </source>
</evidence>
<keyword evidence="2" id="KW-0472">Membrane</keyword>
<organism evidence="3 4">
    <name type="scientific">Rhypophila decipiens</name>
    <dbReference type="NCBI Taxonomy" id="261697"/>
    <lineage>
        <taxon>Eukaryota</taxon>
        <taxon>Fungi</taxon>
        <taxon>Dikarya</taxon>
        <taxon>Ascomycota</taxon>
        <taxon>Pezizomycotina</taxon>
        <taxon>Sordariomycetes</taxon>
        <taxon>Sordariomycetidae</taxon>
        <taxon>Sordariales</taxon>
        <taxon>Naviculisporaceae</taxon>
        <taxon>Rhypophila</taxon>
    </lineage>
</organism>
<reference evidence="3" key="1">
    <citation type="journal article" date="2023" name="Mol. Phylogenet. Evol.">
        <title>Genome-scale phylogeny and comparative genomics of the fungal order Sordariales.</title>
        <authorList>
            <person name="Hensen N."/>
            <person name="Bonometti L."/>
            <person name="Westerberg I."/>
            <person name="Brannstrom I.O."/>
            <person name="Guillou S."/>
            <person name="Cros-Aarteil S."/>
            <person name="Calhoun S."/>
            <person name="Haridas S."/>
            <person name="Kuo A."/>
            <person name="Mondo S."/>
            <person name="Pangilinan J."/>
            <person name="Riley R."/>
            <person name="LaButti K."/>
            <person name="Andreopoulos B."/>
            <person name="Lipzen A."/>
            <person name="Chen C."/>
            <person name="Yan M."/>
            <person name="Daum C."/>
            <person name="Ng V."/>
            <person name="Clum A."/>
            <person name="Steindorff A."/>
            <person name="Ohm R.A."/>
            <person name="Martin F."/>
            <person name="Silar P."/>
            <person name="Natvig D.O."/>
            <person name="Lalanne C."/>
            <person name="Gautier V."/>
            <person name="Ament-Velasquez S.L."/>
            <person name="Kruys A."/>
            <person name="Hutchinson M.I."/>
            <person name="Powell A.J."/>
            <person name="Barry K."/>
            <person name="Miller A.N."/>
            <person name="Grigoriev I.V."/>
            <person name="Debuchy R."/>
            <person name="Gladieux P."/>
            <person name="Hiltunen Thoren M."/>
            <person name="Johannesson H."/>
        </authorList>
    </citation>
    <scope>NUCLEOTIDE SEQUENCE</scope>
    <source>
        <strain evidence="3">PSN293</strain>
    </source>
</reference>